<gene>
    <name evidence="1" type="ORF">GCM10009721_11890</name>
</gene>
<evidence type="ECO:0008006" key="3">
    <source>
        <dbReference type="Google" id="ProtNLM"/>
    </source>
</evidence>
<dbReference type="Proteomes" id="UP000623461">
    <property type="component" value="Unassembled WGS sequence"/>
</dbReference>
<protein>
    <recommendedName>
        <fullName evidence="3">DUF4230 domain-containing protein</fullName>
    </recommendedName>
</protein>
<evidence type="ECO:0000313" key="1">
    <source>
        <dbReference type="EMBL" id="GGM88434.1"/>
    </source>
</evidence>
<keyword evidence="2" id="KW-1185">Reference proteome</keyword>
<comment type="caution">
    <text evidence="1">The sequence shown here is derived from an EMBL/GenBank/DDBJ whole genome shotgun (WGS) entry which is preliminary data.</text>
</comment>
<dbReference type="Pfam" id="PF14014">
    <property type="entry name" value="DUF4230"/>
    <property type="match status" value="1"/>
</dbReference>
<organism evidence="1 2">
    <name type="scientific">Terrabacter tumescens</name>
    <dbReference type="NCBI Taxonomy" id="60443"/>
    <lineage>
        <taxon>Bacteria</taxon>
        <taxon>Bacillati</taxon>
        <taxon>Actinomycetota</taxon>
        <taxon>Actinomycetes</taxon>
        <taxon>Micrococcales</taxon>
        <taxon>Intrasporangiaceae</taxon>
        <taxon>Terrabacter</taxon>
    </lineage>
</organism>
<proteinExistence type="predicted"/>
<reference evidence="2" key="1">
    <citation type="journal article" date="2019" name="Int. J. Syst. Evol. Microbiol.">
        <title>The Global Catalogue of Microorganisms (GCM) 10K type strain sequencing project: providing services to taxonomists for standard genome sequencing and annotation.</title>
        <authorList>
            <consortium name="The Broad Institute Genomics Platform"/>
            <consortium name="The Broad Institute Genome Sequencing Center for Infectious Disease"/>
            <person name="Wu L."/>
            <person name="Ma J."/>
        </authorList>
    </citation>
    <scope>NUCLEOTIDE SEQUENCE [LARGE SCALE GENOMIC DNA]</scope>
    <source>
        <strain evidence="2">JCM 1365</strain>
    </source>
</reference>
<dbReference type="InterPro" id="IPR025324">
    <property type="entry name" value="DUF4230"/>
</dbReference>
<evidence type="ECO:0000313" key="2">
    <source>
        <dbReference type="Proteomes" id="UP000623461"/>
    </source>
</evidence>
<dbReference type="EMBL" id="BMNZ01000002">
    <property type="protein sequence ID" value="GGM88434.1"/>
    <property type="molecule type" value="Genomic_DNA"/>
</dbReference>
<dbReference type="RefSeq" id="WP_043416715.1">
    <property type="nucleotide sequence ID" value="NZ_BMNZ01000002.1"/>
</dbReference>
<sequence length="210" mass="22735">MPRTFTRIIVPSLVGLLLTGLAAVGVAGLLDIKLPFQTRTVDRSQPVLLKSIEELSEYHAAVGNFEVVIDDAKDVDFLPDFVAGERSLFVAAGTVDAYVDFSGLAHGDLTVSEDGKSATIRLPKAKLAKPNLDQKRTYLFSKERGVINRLGDAMSTDSQQALYVKAEDKLSAAAKESGLTEQADKNTRAILARMFQAMGMTLTFIEGDPE</sequence>
<accession>A0ABQ2HQ64</accession>
<name>A0ABQ2HQ64_9MICO</name>